<reference evidence="2 3" key="1">
    <citation type="submission" date="2019-11" db="EMBL/GenBank/DDBJ databases">
        <title>Maribacter lutea sp. nov., a marine bacterium isolated from intertidal sand.</title>
        <authorList>
            <person name="Liu A."/>
        </authorList>
    </citation>
    <scope>NUCLEOTIDE SEQUENCE [LARGE SCALE GENOMIC DNA]</scope>
    <source>
        <strain evidence="2 3">RZ05</strain>
    </source>
</reference>
<dbReference type="InterPro" id="IPR001087">
    <property type="entry name" value="GDSL"/>
</dbReference>
<keyword evidence="1" id="KW-0732">Signal</keyword>
<dbReference type="RefSeq" id="WP_154367991.1">
    <property type="nucleotide sequence ID" value="NZ_WKJH01000024.1"/>
</dbReference>
<dbReference type="SUPFAM" id="SSF52266">
    <property type="entry name" value="SGNH hydrolase"/>
    <property type="match status" value="1"/>
</dbReference>
<keyword evidence="3" id="KW-1185">Reference proteome</keyword>
<organism evidence="2 3">
    <name type="scientific">Maribacter luteus</name>
    <dbReference type="NCBI Taxonomy" id="2594478"/>
    <lineage>
        <taxon>Bacteria</taxon>
        <taxon>Pseudomonadati</taxon>
        <taxon>Bacteroidota</taxon>
        <taxon>Flavobacteriia</taxon>
        <taxon>Flavobacteriales</taxon>
        <taxon>Flavobacteriaceae</taxon>
        <taxon>Maribacter</taxon>
    </lineage>
</organism>
<gene>
    <name evidence="2" type="ORF">GJ691_14090</name>
</gene>
<feature type="chain" id="PRO_5026331031" evidence="1">
    <location>
        <begin position="26"/>
        <end position="266"/>
    </location>
</feature>
<evidence type="ECO:0000313" key="2">
    <source>
        <dbReference type="EMBL" id="MRX65285.1"/>
    </source>
</evidence>
<dbReference type="AlphaFoldDB" id="A0A6I2MRX0"/>
<dbReference type="Proteomes" id="UP000443153">
    <property type="component" value="Unassembled WGS sequence"/>
</dbReference>
<keyword evidence="2" id="KW-0378">Hydrolase</keyword>
<evidence type="ECO:0000313" key="3">
    <source>
        <dbReference type="Proteomes" id="UP000443153"/>
    </source>
</evidence>
<dbReference type="EMBL" id="WKJH01000024">
    <property type="protein sequence ID" value="MRX65285.1"/>
    <property type="molecule type" value="Genomic_DNA"/>
</dbReference>
<dbReference type="OrthoDB" id="978055at2"/>
<dbReference type="Pfam" id="PF00657">
    <property type="entry name" value="Lipase_GDSL"/>
    <property type="match status" value="1"/>
</dbReference>
<protein>
    <submittedName>
        <fullName evidence="2">SGNH/GDSL hydrolase family protein</fullName>
    </submittedName>
</protein>
<sequence>MERKRFISLLGYGVLGMGMAPAAYAGINTKKSDYETCKSVWGELCGDIGTVYKTDAFKYVHPVRKTPNVLLYGDSISIGYTPAVRKSLEEKATVFRLYKNGGSSQQFIANMDKMNATMFQPYLRKGWNFKWDLIHFNVGLHDLKYLRGKHLDKNGEQVSSIGVYKENLDKICKYLKSNYPEAKLVFATTTPVPENAKGRYSGDSIKFNTAAREVLEQYPEIEINDLYAFTLPQRKVWAQEPGNVHYNELGSTEQGKEVARIIAENL</sequence>
<dbReference type="Gene3D" id="3.40.50.1110">
    <property type="entry name" value="SGNH hydrolase"/>
    <property type="match status" value="1"/>
</dbReference>
<dbReference type="InterPro" id="IPR036514">
    <property type="entry name" value="SGNH_hydro_sf"/>
</dbReference>
<comment type="caution">
    <text evidence="2">The sequence shown here is derived from an EMBL/GenBank/DDBJ whole genome shotgun (WGS) entry which is preliminary data.</text>
</comment>
<dbReference type="GO" id="GO:0016788">
    <property type="term" value="F:hydrolase activity, acting on ester bonds"/>
    <property type="evidence" value="ECO:0007669"/>
    <property type="project" value="UniProtKB-ARBA"/>
</dbReference>
<accession>A0A6I2MRX0</accession>
<dbReference type="CDD" id="cd00229">
    <property type="entry name" value="SGNH_hydrolase"/>
    <property type="match status" value="1"/>
</dbReference>
<evidence type="ECO:0000256" key="1">
    <source>
        <dbReference type="SAM" id="SignalP"/>
    </source>
</evidence>
<proteinExistence type="predicted"/>
<name>A0A6I2MRX0_9FLAO</name>
<feature type="signal peptide" evidence="1">
    <location>
        <begin position="1"/>
        <end position="25"/>
    </location>
</feature>